<gene>
    <name evidence="1" type="ORF">ACFQGO_37455</name>
</gene>
<organism evidence="1 2">
    <name type="scientific">Streptomyces heilongjiangensis</name>
    <dbReference type="NCBI Taxonomy" id="945052"/>
    <lineage>
        <taxon>Bacteria</taxon>
        <taxon>Bacillati</taxon>
        <taxon>Actinomycetota</taxon>
        <taxon>Actinomycetes</taxon>
        <taxon>Kitasatosporales</taxon>
        <taxon>Streptomycetaceae</taxon>
        <taxon>Streptomyces</taxon>
    </lineage>
</organism>
<name>A0ABW1BIT2_9ACTN</name>
<keyword evidence="2" id="KW-1185">Reference proteome</keyword>
<proteinExistence type="predicted"/>
<dbReference type="EMBL" id="JBHSNZ010000053">
    <property type="protein sequence ID" value="MFC5813129.1"/>
    <property type="molecule type" value="Genomic_DNA"/>
</dbReference>
<comment type="caution">
    <text evidence="1">The sequence shown here is derived from an EMBL/GenBank/DDBJ whole genome shotgun (WGS) entry which is preliminary data.</text>
</comment>
<accession>A0ABW1BIT2</accession>
<evidence type="ECO:0000313" key="2">
    <source>
        <dbReference type="Proteomes" id="UP001596112"/>
    </source>
</evidence>
<evidence type="ECO:0000313" key="1">
    <source>
        <dbReference type="EMBL" id="MFC5813129.1"/>
    </source>
</evidence>
<reference evidence="2" key="1">
    <citation type="journal article" date="2019" name="Int. J. Syst. Evol. Microbiol.">
        <title>The Global Catalogue of Microorganisms (GCM) 10K type strain sequencing project: providing services to taxonomists for standard genome sequencing and annotation.</title>
        <authorList>
            <consortium name="The Broad Institute Genomics Platform"/>
            <consortium name="The Broad Institute Genome Sequencing Center for Infectious Disease"/>
            <person name="Wu L."/>
            <person name="Ma J."/>
        </authorList>
    </citation>
    <scope>NUCLEOTIDE SEQUENCE [LARGE SCALE GENOMIC DNA]</scope>
    <source>
        <strain evidence="2">JCM 9918</strain>
    </source>
</reference>
<protein>
    <submittedName>
        <fullName evidence="1">Uncharacterized protein</fullName>
    </submittedName>
</protein>
<dbReference type="RefSeq" id="WP_272173021.1">
    <property type="nucleotide sequence ID" value="NZ_JAQOSL010000075.1"/>
</dbReference>
<sequence>MAHEYTTPVSDGGDAALVVMQATAEVAEAAHALGRPAIFVQQPGGPVEELLDDHALLHSLDFTDDTFADFVGRVLQPLAPRAVVTLDESARASADRANEILGVPRTTADEIRARLRAAVGELPGREAGQGTPEEVKP</sequence>
<dbReference type="Proteomes" id="UP001596112">
    <property type="component" value="Unassembled WGS sequence"/>
</dbReference>